<proteinExistence type="predicted"/>
<evidence type="ECO:0000313" key="3">
    <source>
        <dbReference type="Proteomes" id="UP000008850"/>
    </source>
</evidence>
<dbReference type="KEGG" id="phl:KKY_2840"/>
<feature type="transmembrane region" description="Helical" evidence="1">
    <location>
        <begin position="111"/>
        <end position="135"/>
    </location>
</feature>
<reference evidence="2 3" key="1">
    <citation type="journal article" date="2012" name="J. Bacteriol.">
        <title>Complete genome sequence of Pelagibacterium halotolerans B2T.</title>
        <authorList>
            <person name="Huo Y.Y."/>
            <person name="Cheng H."/>
            <person name="Han X.F."/>
            <person name="Jiang X.W."/>
            <person name="Sun C."/>
            <person name="Zhang X.Q."/>
            <person name="Zhu X.F."/>
            <person name="Liu Y.F."/>
            <person name="Li P.F."/>
            <person name="Ni P.X."/>
            <person name="Wu M."/>
        </authorList>
    </citation>
    <scope>NUCLEOTIDE SEQUENCE [LARGE SCALE GENOMIC DNA]</scope>
    <source>
        <strain evidence="3">DSM 22347 / JCM 15775 / CGMCC 1.7692 / B2</strain>
    </source>
</reference>
<dbReference type="AlphaFoldDB" id="G4RDR0"/>
<dbReference type="RefSeq" id="WP_014131993.1">
    <property type="nucleotide sequence ID" value="NC_016078.1"/>
</dbReference>
<dbReference type="EMBL" id="CP003075">
    <property type="protein sequence ID" value="AEQ52846.1"/>
    <property type="molecule type" value="Genomic_DNA"/>
</dbReference>
<sequence length="138" mass="13933">MTLILLAISATIVLAVLAWKLALFALPVMVATTAFQWMYGAGAGFWTAMPISLGAALLAFAVVFAIIGFAKNPALRLAALALVAVPSAIAGYALTYGVAKEAIDSVLLLNLLGGVSGIVVGIAALFNLGTVAAAISSR</sequence>
<keyword evidence="1" id="KW-0472">Membrane</keyword>
<protein>
    <submittedName>
        <fullName evidence="2">Uncharacterized protein</fullName>
    </submittedName>
</protein>
<evidence type="ECO:0000313" key="2">
    <source>
        <dbReference type="EMBL" id="AEQ52846.1"/>
    </source>
</evidence>
<dbReference type="Proteomes" id="UP000008850">
    <property type="component" value="Chromosome"/>
</dbReference>
<organism evidence="2 3">
    <name type="scientific">Pelagibacterium halotolerans (strain DSM 22347 / JCM 15775 / CGMCC 1.7692 / B2)</name>
    <dbReference type="NCBI Taxonomy" id="1082931"/>
    <lineage>
        <taxon>Bacteria</taxon>
        <taxon>Pseudomonadati</taxon>
        <taxon>Pseudomonadota</taxon>
        <taxon>Alphaproteobacteria</taxon>
        <taxon>Hyphomicrobiales</taxon>
        <taxon>Devosiaceae</taxon>
        <taxon>Pelagibacterium</taxon>
    </lineage>
</organism>
<feature type="transmembrane region" description="Helical" evidence="1">
    <location>
        <begin position="42"/>
        <end position="70"/>
    </location>
</feature>
<gene>
    <name evidence="2" type="ordered locus">KKY_2840</name>
</gene>
<keyword evidence="1" id="KW-0812">Transmembrane</keyword>
<name>G4RDR0_PELHB</name>
<evidence type="ECO:0000256" key="1">
    <source>
        <dbReference type="SAM" id="Phobius"/>
    </source>
</evidence>
<dbReference type="eggNOG" id="ENOG5032VN5">
    <property type="taxonomic scope" value="Bacteria"/>
</dbReference>
<accession>G4RDR0</accession>
<feature type="transmembrane region" description="Helical" evidence="1">
    <location>
        <begin position="77"/>
        <end position="99"/>
    </location>
</feature>
<keyword evidence="3" id="KW-1185">Reference proteome</keyword>
<keyword evidence="1" id="KW-1133">Transmembrane helix</keyword>
<dbReference type="PATRIC" id="fig|1082931.4.peg.2807"/>
<dbReference type="HOGENOM" id="CLU_108488_2_0_5"/>